<evidence type="ECO:0000259" key="1">
    <source>
        <dbReference type="Pfam" id="PF06983"/>
    </source>
</evidence>
<dbReference type="PANTHER" id="PTHR33990">
    <property type="entry name" value="PROTEIN YJDN-RELATED"/>
    <property type="match status" value="1"/>
</dbReference>
<proteinExistence type="predicted"/>
<accession>A0ABU1A4R2</accession>
<keyword evidence="3" id="KW-1185">Reference proteome</keyword>
<feature type="domain" description="PhnB-like" evidence="1">
    <location>
        <begin position="8"/>
        <end position="116"/>
    </location>
</feature>
<dbReference type="InterPro" id="IPR029068">
    <property type="entry name" value="Glyas_Bleomycin-R_OHBP_Dase"/>
</dbReference>
<dbReference type="Pfam" id="PF06983">
    <property type="entry name" value="3-dmu-9_3-mt"/>
    <property type="match status" value="1"/>
</dbReference>
<dbReference type="InterPro" id="IPR028973">
    <property type="entry name" value="PhnB-like"/>
</dbReference>
<reference evidence="2 3" key="1">
    <citation type="submission" date="2023-08" db="EMBL/GenBank/DDBJ databases">
        <title>Mesonia sp. MT50, isolated from deep-sea sediment of the Mariana Trench.</title>
        <authorList>
            <person name="Fu H."/>
        </authorList>
    </citation>
    <scope>NUCLEOTIDE SEQUENCE [LARGE SCALE GENOMIC DNA]</scope>
    <source>
        <strain evidence="2 3">MT50</strain>
    </source>
</reference>
<name>A0ABU1A4R2_9FLAO</name>
<evidence type="ECO:0000313" key="2">
    <source>
        <dbReference type="EMBL" id="MDQ7918657.1"/>
    </source>
</evidence>
<dbReference type="CDD" id="cd06588">
    <property type="entry name" value="PhnB_like"/>
    <property type="match status" value="1"/>
</dbReference>
<dbReference type="SUPFAM" id="SSF54593">
    <property type="entry name" value="Glyoxalase/Bleomycin resistance protein/Dihydroxybiphenyl dioxygenase"/>
    <property type="match status" value="1"/>
</dbReference>
<dbReference type="InterPro" id="IPR009725">
    <property type="entry name" value="3_dmu_93_MTrfase"/>
</dbReference>
<dbReference type="RefSeq" id="WP_308865658.1">
    <property type="nucleotide sequence ID" value="NZ_JAVHUL010000061.1"/>
</dbReference>
<evidence type="ECO:0000313" key="3">
    <source>
        <dbReference type="Proteomes" id="UP001230915"/>
    </source>
</evidence>
<gene>
    <name evidence="2" type="ORF">RBU60_13845</name>
</gene>
<comment type="caution">
    <text evidence="2">The sequence shown here is derived from an EMBL/GenBank/DDBJ whole genome shotgun (WGS) entry which is preliminary data.</text>
</comment>
<dbReference type="EMBL" id="JAVHUL010000061">
    <property type="protein sequence ID" value="MDQ7918657.1"/>
    <property type="molecule type" value="Genomic_DNA"/>
</dbReference>
<dbReference type="Proteomes" id="UP001230915">
    <property type="component" value="Unassembled WGS sequence"/>
</dbReference>
<dbReference type="PIRSF" id="PIRSF021700">
    <property type="entry name" value="3_dmu_93_MTrfase"/>
    <property type="match status" value="1"/>
</dbReference>
<sequence>MMFVEHNTGKAKAAMNFYTSIFKNSSIKGVLEYAKEKEEKPGYVKHAQFQLNDFMLSCMESSVAHQFNFTEAVSLVVLTQDQEETDYLWNSLIAEGGKESKCGWLKDQYGVSWQIIPKKLLELKDQENQEKAQKVVQAMLKMEKIDISKLEKANQS</sequence>
<dbReference type="Gene3D" id="3.10.180.10">
    <property type="entry name" value="2,3-Dihydroxybiphenyl 1,2-Dioxygenase, domain 1"/>
    <property type="match status" value="1"/>
</dbReference>
<protein>
    <submittedName>
        <fullName evidence="2">VOC family protein</fullName>
    </submittedName>
</protein>
<organism evidence="2 3">
    <name type="scientific">Mesonia profundi</name>
    <dbReference type="NCBI Taxonomy" id="3070998"/>
    <lineage>
        <taxon>Bacteria</taxon>
        <taxon>Pseudomonadati</taxon>
        <taxon>Bacteroidota</taxon>
        <taxon>Flavobacteriia</taxon>
        <taxon>Flavobacteriales</taxon>
        <taxon>Flavobacteriaceae</taxon>
        <taxon>Mesonia</taxon>
    </lineage>
</organism>